<sequence>MYVMKAISCFFIILAAATCAQALPGFAQTGAGGVVEEAWGTAAASGSAQTSTFEGRPASTSMPTADAAMRKQRKAEDRRLRRRVSAALAHTRGLNSTRLIVRTHDGDVTLLGTLTDANQVELAVQAAQRVDGVKRVRNAIRVGEPGL</sequence>
<gene>
    <name evidence="4" type="ORF">WS67_04275</name>
</gene>
<feature type="chain" id="PRO_5007158286" description="BON domain-containing protein" evidence="2">
    <location>
        <begin position="23"/>
        <end position="147"/>
    </location>
</feature>
<keyword evidence="5" id="KW-1185">Reference proteome</keyword>
<dbReference type="Gene3D" id="3.30.1340.30">
    <property type="match status" value="1"/>
</dbReference>
<evidence type="ECO:0000259" key="3">
    <source>
        <dbReference type="PROSITE" id="PS50914"/>
    </source>
</evidence>
<keyword evidence="2" id="KW-0732">Signal</keyword>
<dbReference type="InterPro" id="IPR007055">
    <property type="entry name" value="BON_dom"/>
</dbReference>
<feature type="region of interest" description="Disordered" evidence="1">
    <location>
        <begin position="46"/>
        <end position="80"/>
    </location>
</feature>
<evidence type="ECO:0000256" key="1">
    <source>
        <dbReference type="SAM" id="MobiDB-lite"/>
    </source>
</evidence>
<evidence type="ECO:0000313" key="5">
    <source>
        <dbReference type="Proteomes" id="UP000062788"/>
    </source>
</evidence>
<name>A0A118DQL2_9BURK</name>
<dbReference type="AlphaFoldDB" id="A0A118DQL2"/>
<dbReference type="SMART" id="SM00749">
    <property type="entry name" value="BON"/>
    <property type="match status" value="1"/>
</dbReference>
<feature type="domain" description="BON" evidence="3">
    <location>
        <begin position="76"/>
        <end position="144"/>
    </location>
</feature>
<proteinExistence type="predicted"/>
<dbReference type="InterPro" id="IPR014004">
    <property type="entry name" value="Transpt-assoc_nodulatn_dom_bac"/>
</dbReference>
<dbReference type="PANTHER" id="PTHR34606">
    <property type="entry name" value="BON DOMAIN-CONTAINING PROTEIN"/>
    <property type="match status" value="1"/>
</dbReference>
<dbReference type="PANTHER" id="PTHR34606:SF15">
    <property type="entry name" value="BON DOMAIN-CONTAINING PROTEIN"/>
    <property type="match status" value="1"/>
</dbReference>
<evidence type="ECO:0000313" key="4">
    <source>
        <dbReference type="EMBL" id="KVE30079.1"/>
    </source>
</evidence>
<dbReference type="PROSITE" id="PS50914">
    <property type="entry name" value="BON"/>
    <property type="match status" value="1"/>
</dbReference>
<evidence type="ECO:0000256" key="2">
    <source>
        <dbReference type="SAM" id="SignalP"/>
    </source>
</evidence>
<accession>A0A118DQL2</accession>
<organism evidence="4 5">
    <name type="scientific">Burkholderia singularis</name>
    <dbReference type="NCBI Taxonomy" id="1503053"/>
    <lineage>
        <taxon>Bacteria</taxon>
        <taxon>Pseudomonadati</taxon>
        <taxon>Pseudomonadota</taxon>
        <taxon>Betaproteobacteria</taxon>
        <taxon>Burkholderiales</taxon>
        <taxon>Burkholderiaceae</taxon>
        <taxon>Burkholderia</taxon>
        <taxon>pseudomallei group</taxon>
    </lineage>
</organism>
<comment type="caution">
    <text evidence="4">The sequence shown here is derived from an EMBL/GenBank/DDBJ whole genome shotgun (WGS) entry which is preliminary data.</text>
</comment>
<reference evidence="4 5" key="1">
    <citation type="submission" date="2015-11" db="EMBL/GenBank/DDBJ databases">
        <title>Expanding the genomic diversity of Burkholderia species for the development of highly accurate diagnostics.</title>
        <authorList>
            <person name="Sahl J."/>
            <person name="Keim P."/>
            <person name="Wagner D."/>
        </authorList>
    </citation>
    <scope>NUCLEOTIDE SEQUENCE [LARGE SCALE GENOMIC DNA]</scope>
    <source>
        <strain evidence="4 5">TSV85</strain>
    </source>
</reference>
<feature type="signal peptide" evidence="2">
    <location>
        <begin position="1"/>
        <end position="22"/>
    </location>
</feature>
<dbReference type="InterPro" id="IPR051686">
    <property type="entry name" value="Lipoprotein_DolP"/>
</dbReference>
<dbReference type="EMBL" id="LOWA01000008">
    <property type="protein sequence ID" value="KVE30079.1"/>
    <property type="molecule type" value="Genomic_DNA"/>
</dbReference>
<protein>
    <recommendedName>
        <fullName evidence="3">BON domain-containing protein</fullName>
    </recommendedName>
</protein>
<dbReference type="Pfam" id="PF04972">
    <property type="entry name" value="BON"/>
    <property type="match status" value="1"/>
</dbReference>
<dbReference type="Proteomes" id="UP000062788">
    <property type="component" value="Unassembled WGS sequence"/>
</dbReference>